<gene>
    <name evidence="1" type="ORF">Aory04_001033600</name>
</gene>
<protein>
    <submittedName>
        <fullName evidence="1">Unnamed protein product</fullName>
    </submittedName>
</protein>
<dbReference type="EMBL" id="BSYA01000157">
    <property type="protein sequence ID" value="GMG35072.1"/>
    <property type="molecule type" value="Genomic_DNA"/>
</dbReference>
<reference evidence="1" key="1">
    <citation type="submission" date="2023-04" db="EMBL/GenBank/DDBJ databases">
        <title>Aspergillus oryzae NBRC 4228.</title>
        <authorList>
            <person name="Ichikawa N."/>
            <person name="Sato H."/>
            <person name="Tonouchi N."/>
        </authorList>
    </citation>
    <scope>NUCLEOTIDE SEQUENCE</scope>
    <source>
        <strain evidence="1">NBRC 4228</strain>
    </source>
</reference>
<accession>A0AAN4YRP5</accession>
<proteinExistence type="predicted"/>
<evidence type="ECO:0000313" key="2">
    <source>
        <dbReference type="Proteomes" id="UP001165205"/>
    </source>
</evidence>
<evidence type="ECO:0000313" key="1">
    <source>
        <dbReference type="EMBL" id="GMG35072.1"/>
    </source>
</evidence>
<organism evidence="1 2">
    <name type="scientific">Aspergillus oryzae</name>
    <name type="common">Yellow koji mold</name>
    <dbReference type="NCBI Taxonomy" id="5062"/>
    <lineage>
        <taxon>Eukaryota</taxon>
        <taxon>Fungi</taxon>
        <taxon>Dikarya</taxon>
        <taxon>Ascomycota</taxon>
        <taxon>Pezizomycotina</taxon>
        <taxon>Eurotiomycetes</taxon>
        <taxon>Eurotiomycetidae</taxon>
        <taxon>Eurotiales</taxon>
        <taxon>Aspergillaceae</taxon>
        <taxon>Aspergillus</taxon>
        <taxon>Aspergillus subgen. Circumdati</taxon>
    </lineage>
</organism>
<dbReference type="Proteomes" id="UP001165205">
    <property type="component" value="Unassembled WGS sequence"/>
</dbReference>
<comment type="caution">
    <text evidence="1">The sequence shown here is derived from an EMBL/GenBank/DDBJ whole genome shotgun (WGS) entry which is preliminary data.</text>
</comment>
<sequence length="129" mass="14162">MFVVVSVYNETGQSVGVSWWVLACLELSDVALCNVPLLRHKILRWFPSSGLVKASTVGAKNIASSSGWAINRHIRLLYKRGKLRANGEEDVADNVQKMKTAVIAKPSDMNDDGDIARILSTRLVDHTLG</sequence>
<name>A0AAN4YRP5_ASPOZ</name>
<dbReference type="AlphaFoldDB" id="A0AAN4YRP5"/>